<evidence type="ECO:0000313" key="9">
    <source>
        <dbReference type="EMBL" id="CAG9321019.1"/>
    </source>
</evidence>
<dbReference type="InterPro" id="IPR000719">
    <property type="entry name" value="Prot_kinase_dom"/>
</dbReference>
<dbReference type="GO" id="GO:0005524">
    <property type="term" value="F:ATP binding"/>
    <property type="evidence" value="ECO:0007669"/>
    <property type="project" value="UniProtKB-KW"/>
</dbReference>
<proteinExistence type="predicted"/>
<evidence type="ECO:0000313" key="10">
    <source>
        <dbReference type="Proteomes" id="UP001162131"/>
    </source>
</evidence>
<sequence length="550" mass="63560">MSKHFAYEGSSESLEDSIDYLERNYLRTHPSEDHLGYFYPDSLRGNRHSHLSNSSTIPKRSRNHRHHDHHNLKREIEQMKMMYGDKTEHMLRLEILFQRALNQLTLELDSIEEKRNRISMLEAKITEKLESSRTPGMGFGGAFPTQRRGVSRSPGDFSFSNNEGDETTNFSFGEIDENIEVHLPYNPDAIEFERFLKKHEKSMPSSVKSDGLEEHEQLYIPYIYHPSKTGLEDFESFPLVLGQVIAERYKVECIIASTNFSIVAECHDMFQRKQVCLKIINNQKETFDQGLDEIKVMKTLDKVCNGDLEGKFIVKMLDFFYFRQCLFIVYEILGENLFVINSHPDLSYLLQGERLKRIVRQILTGLDFIHSQGIIHADIKPENILLTKKIRKQSNRQPKLEIRLVDFGSSCFITDELTTYIQSKAYRSPEVMLGAPYDTKIDIWSLGCVIGEILSGDILFMADDIPETLYKIKLCTGEVPREGKLVDLYINEDGTIKGEESLDIHMKTLEEIASGDTLLYEFLRLLLRIDPTNRPSASEALAHPWLHWSS</sequence>
<dbReference type="Gene3D" id="1.10.510.10">
    <property type="entry name" value="Transferase(Phosphotransferase) domain 1"/>
    <property type="match status" value="1"/>
</dbReference>
<keyword evidence="5" id="KW-0067">ATP-binding</keyword>
<dbReference type="SUPFAM" id="SSF56112">
    <property type="entry name" value="Protein kinase-like (PK-like)"/>
    <property type="match status" value="1"/>
</dbReference>
<dbReference type="Pfam" id="PF00069">
    <property type="entry name" value="Pkinase"/>
    <property type="match status" value="1"/>
</dbReference>
<evidence type="ECO:0000256" key="7">
    <source>
        <dbReference type="SAM" id="MobiDB-lite"/>
    </source>
</evidence>
<dbReference type="PANTHER" id="PTHR24058:SF124">
    <property type="entry name" value="PROTEIN KINASE SUPERFAMILY PROTEIN"/>
    <property type="match status" value="1"/>
</dbReference>
<evidence type="ECO:0000256" key="6">
    <source>
        <dbReference type="SAM" id="Coils"/>
    </source>
</evidence>
<evidence type="ECO:0000256" key="1">
    <source>
        <dbReference type="ARBA" id="ARBA00022527"/>
    </source>
</evidence>
<dbReference type="PANTHER" id="PTHR24058">
    <property type="entry name" value="DUAL SPECIFICITY PROTEIN KINASE"/>
    <property type="match status" value="1"/>
</dbReference>
<evidence type="ECO:0000256" key="5">
    <source>
        <dbReference type="ARBA" id="ARBA00022840"/>
    </source>
</evidence>
<dbReference type="PROSITE" id="PS50011">
    <property type="entry name" value="PROTEIN_KINASE_DOM"/>
    <property type="match status" value="1"/>
</dbReference>
<dbReference type="SMART" id="SM00220">
    <property type="entry name" value="S_TKc"/>
    <property type="match status" value="1"/>
</dbReference>
<evidence type="ECO:0000256" key="2">
    <source>
        <dbReference type="ARBA" id="ARBA00022679"/>
    </source>
</evidence>
<keyword evidence="10" id="KW-1185">Reference proteome</keyword>
<dbReference type="InterPro" id="IPR050494">
    <property type="entry name" value="Ser_Thr_dual-spec_kinase"/>
</dbReference>
<organism evidence="9 10">
    <name type="scientific">Blepharisma stoltei</name>
    <dbReference type="NCBI Taxonomy" id="1481888"/>
    <lineage>
        <taxon>Eukaryota</taxon>
        <taxon>Sar</taxon>
        <taxon>Alveolata</taxon>
        <taxon>Ciliophora</taxon>
        <taxon>Postciliodesmatophora</taxon>
        <taxon>Heterotrichea</taxon>
        <taxon>Heterotrichida</taxon>
        <taxon>Blepharismidae</taxon>
        <taxon>Blepharisma</taxon>
    </lineage>
</organism>
<dbReference type="Proteomes" id="UP001162131">
    <property type="component" value="Unassembled WGS sequence"/>
</dbReference>
<comment type="caution">
    <text evidence="9">The sequence shown here is derived from an EMBL/GenBank/DDBJ whole genome shotgun (WGS) entry which is preliminary data.</text>
</comment>
<name>A0AAU9J5E2_9CILI</name>
<accession>A0AAU9J5E2</accession>
<dbReference type="PROSITE" id="PS00108">
    <property type="entry name" value="PROTEIN_KINASE_ST"/>
    <property type="match status" value="1"/>
</dbReference>
<feature type="domain" description="Protein kinase" evidence="8">
    <location>
        <begin position="249"/>
        <end position="546"/>
    </location>
</feature>
<feature type="region of interest" description="Disordered" evidence="7">
    <location>
        <begin position="132"/>
        <end position="163"/>
    </location>
</feature>
<dbReference type="GO" id="GO:0004674">
    <property type="term" value="F:protein serine/threonine kinase activity"/>
    <property type="evidence" value="ECO:0007669"/>
    <property type="project" value="UniProtKB-KW"/>
</dbReference>
<keyword evidence="6" id="KW-0175">Coiled coil</keyword>
<feature type="region of interest" description="Disordered" evidence="7">
    <location>
        <begin position="46"/>
        <end position="69"/>
    </location>
</feature>
<evidence type="ECO:0000256" key="3">
    <source>
        <dbReference type="ARBA" id="ARBA00022741"/>
    </source>
</evidence>
<evidence type="ECO:0000256" key="4">
    <source>
        <dbReference type="ARBA" id="ARBA00022777"/>
    </source>
</evidence>
<reference evidence="9" key="1">
    <citation type="submission" date="2021-09" db="EMBL/GenBank/DDBJ databases">
        <authorList>
            <consortium name="AG Swart"/>
            <person name="Singh M."/>
            <person name="Singh A."/>
            <person name="Seah K."/>
            <person name="Emmerich C."/>
        </authorList>
    </citation>
    <scope>NUCLEOTIDE SEQUENCE</scope>
    <source>
        <strain evidence="9">ATCC30299</strain>
    </source>
</reference>
<dbReference type="EMBL" id="CAJZBQ010000027">
    <property type="protein sequence ID" value="CAG9321019.1"/>
    <property type="molecule type" value="Genomic_DNA"/>
</dbReference>
<dbReference type="InterPro" id="IPR008271">
    <property type="entry name" value="Ser/Thr_kinase_AS"/>
</dbReference>
<protein>
    <recommendedName>
        <fullName evidence="8">Protein kinase domain-containing protein</fullName>
    </recommendedName>
</protein>
<dbReference type="InterPro" id="IPR011009">
    <property type="entry name" value="Kinase-like_dom_sf"/>
</dbReference>
<keyword evidence="2" id="KW-0808">Transferase</keyword>
<feature type="coiled-coil region" evidence="6">
    <location>
        <begin position="101"/>
        <end position="131"/>
    </location>
</feature>
<keyword evidence="1" id="KW-0723">Serine/threonine-protein kinase</keyword>
<dbReference type="AlphaFoldDB" id="A0AAU9J5E2"/>
<feature type="compositionally biased region" description="Basic residues" evidence="7">
    <location>
        <begin position="59"/>
        <end position="69"/>
    </location>
</feature>
<keyword evidence="4" id="KW-0418">Kinase</keyword>
<keyword evidence="3" id="KW-0547">Nucleotide-binding</keyword>
<dbReference type="Gene3D" id="3.30.200.20">
    <property type="entry name" value="Phosphorylase Kinase, domain 1"/>
    <property type="match status" value="1"/>
</dbReference>
<evidence type="ECO:0000259" key="8">
    <source>
        <dbReference type="PROSITE" id="PS50011"/>
    </source>
</evidence>
<gene>
    <name evidence="9" type="ORF">BSTOLATCC_MIC27591</name>
</gene>